<protein>
    <submittedName>
        <fullName evidence="6">Scavenger receptor class A member 5</fullName>
    </submittedName>
</protein>
<accession>A0A8C5X8G8</accession>
<dbReference type="InterPro" id="IPR001190">
    <property type="entry name" value="SRCR"/>
</dbReference>
<dbReference type="PANTHER" id="PTHR48071:SF24">
    <property type="entry name" value="DELETED IN MALIGNANT BRAIN TUMORS 1 PROTEIN-LIKE"/>
    <property type="match status" value="1"/>
</dbReference>
<evidence type="ECO:0000256" key="4">
    <source>
        <dbReference type="SAM" id="MobiDB-lite"/>
    </source>
</evidence>
<keyword evidence="2" id="KW-0325">Glycoprotein</keyword>
<dbReference type="FunFam" id="3.10.250.10:FF:000011">
    <property type="entry name" value="Scavenger receptor class A member 5"/>
    <property type="match status" value="1"/>
</dbReference>
<dbReference type="SUPFAM" id="SSF56487">
    <property type="entry name" value="SRCR-like"/>
    <property type="match status" value="1"/>
</dbReference>
<evidence type="ECO:0000259" key="5">
    <source>
        <dbReference type="PROSITE" id="PS50287"/>
    </source>
</evidence>
<feature type="compositionally biased region" description="Gly residues" evidence="4">
    <location>
        <begin position="30"/>
        <end position="41"/>
    </location>
</feature>
<feature type="region of interest" description="Disordered" evidence="4">
    <location>
        <begin position="1"/>
        <end position="41"/>
    </location>
</feature>
<dbReference type="PROSITE" id="PS50287">
    <property type="entry name" value="SRCR_2"/>
    <property type="match status" value="1"/>
</dbReference>
<keyword evidence="1 3" id="KW-1015">Disulfide bond</keyword>
<feature type="region of interest" description="Disordered" evidence="4">
    <location>
        <begin position="277"/>
        <end position="338"/>
    </location>
</feature>
<proteinExistence type="predicted"/>
<feature type="domain" description="SRCR" evidence="5">
    <location>
        <begin position="346"/>
        <end position="442"/>
    </location>
</feature>
<reference evidence="6" key="2">
    <citation type="submission" date="2025-09" db="UniProtKB">
        <authorList>
            <consortium name="Ensembl"/>
        </authorList>
    </citation>
    <scope>IDENTIFICATION</scope>
</reference>
<dbReference type="SMART" id="SM00202">
    <property type="entry name" value="SR"/>
    <property type="match status" value="1"/>
</dbReference>
<evidence type="ECO:0000313" key="7">
    <source>
        <dbReference type="Proteomes" id="UP000694560"/>
    </source>
</evidence>
<feature type="compositionally biased region" description="Polar residues" evidence="4">
    <location>
        <begin position="311"/>
        <end position="321"/>
    </location>
</feature>
<dbReference type="GO" id="GO:0005886">
    <property type="term" value="C:plasma membrane"/>
    <property type="evidence" value="ECO:0007669"/>
    <property type="project" value="TreeGrafter"/>
</dbReference>
<dbReference type="Ensembl" id="ENSMCST00000018768.1">
    <property type="protein sequence ID" value="ENSMCSP00000018307.1"/>
    <property type="gene ID" value="ENSMCSG00000012839.1"/>
</dbReference>
<dbReference type="AlphaFoldDB" id="A0A8C5X8G8"/>
<feature type="disulfide bond" evidence="3">
    <location>
        <begin position="415"/>
        <end position="425"/>
    </location>
</feature>
<evidence type="ECO:0000256" key="3">
    <source>
        <dbReference type="PROSITE-ProRule" id="PRU00196"/>
    </source>
</evidence>
<dbReference type="PRINTS" id="PR00258">
    <property type="entry name" value="SPERACTRCPTR"/>
</dbReference>
<organism evidence="6 7">
    <name type="scientific">Malurus cyaneus samueli</name>
    <dbReference type="NCBI Taxonomy" id="2593467"/>
    <lineage>
        <taxon>Eukaryota</taxon>
        <taxon>Metazoa</taxon>
        <taxon>Chordata</taxon>
        <taxon>Craniata</taxon>
        <taxon>Vertebrata</taxon>
        <taxon>Euteleostomi</taxon>
        <taxon>Archelosauria</taxon>
        <taxon>Archosauria</taxon>
        <taxon>Dinosauria</taxon>
        <taxon>Saurischia</taxon>
        <taxon>Theropoda</taxon>
        <taxon>Coelurosauria</taxon>
        <taxon>Aves</taxon>
        <taxon>Neognathae</taxon>
        <taxon>Neoaves</taxon>
        <taxon>Telluraves</taxon>
        <taxon>Australaves</taxon>
        <taxon>Passeriformes</taxon>
        <taxon>Meliphagoidea</taxon>
        <taxon>Maluridae</taxon>
        <taxon>Malurus</taxon>
    </lineage>
</organism>
<feature type="disulfide bond" evidence="3">
    <location>
        <begin position="371"/>
        <end position="435"/>
    </location>
</feature>
<dbReference type="GO" id="GO:0031638">
    <property type="term" value="P:zymogen activation"/>
    <property type="evidence" value="ECO:0007669"/>
    <property type="project" value="TreeGrafter"/>
</dbReference>
<dbReference type="PANTHER" id="PTHR48071">
    <property type="entry name" value="SRCR DOMAIN-CONTAINING PROTEIN"/>
    <property type="match status" value="1"/>
</dbReference>
<dbReference type="PROSITE" id="PS00420">
    <property type="entry name" value="SRCR_1"/>
    <property type="match status" value="1"/>
</dbReference>
<evidence type="ECO:0000256" key="2">
    <source>
        <dbReference type="ARBA" id="ARBA00023180"/>
    </source>
</evidence>
<name>A0A8C5X8G8_9PASS</name>
<dbReference type="InterPro" id="IPR036772">
    <property type="entry name" value="SRCR-like_dom_sf"/>
</dbReference>
<dbReference type="Gene3D" id="3.10.250.10">
    <property type="entry name" value="SRCR-like domain"/>
    <property type="match status" value="1"/>
</dbReference>
<dbReference type="Pfam" id="PF00530">
    <property type="entry name" value="SRCR"/>
    <property type="match status" value="1"/>
</dbReference>
<dbReference type="GO" id="GO:0004252">
    <property type="term" value="F:serine-type endopeptidase activity"/>
    <property type="evidence" value="ECO:0007669"/>
    <property type="project" value="TreeGrafter"/>
</dbReference>
<sequence>GKSCGMQLHGIPGSRECSEPLPDPKSSRRAGGGFGIRDGGMGQREWIPLGKGGFIGILRLSQPRASPEELQELLGKVRRLNETLRELQPLPDGNLPELIRRLQELLRNHSESLLLLAGSLQRLEELLGSVRSQAGRTERSLSILRDSLSQQRSAARLELSRLSTDGNSSRVILEHHELLLGRLGGRLEVLGEQMAALGEAARFMNRSFSEDSLEQRRRLRELRELLGNGSAERLRLREEQAASERELRMELALLGNATRELRMRDWEHSAALRNISVIRPPGPKGDRGMEGLEGEPGLPGVPGPRGKENGKTSPHTGNPTKSPKIPQNPIPKQPGMIQTAPQEGSVRLVNGSGPHEGRVEIFHERRWGSVCDDGWDGKDGDVTCRMLGYRGAADVFRMARFGQGSGMIWMDDVSCTGSEDSLELCAFSGWGRTNCGHAEDAGGEH</sequence>
<reference evidence="6" key="1">
    <citation type="submission" date="2025-08" db="UniProtKB">
        <authorList>
            <consortium name="Ensembl"/>
        </authorList>
    </citation>
    <scope>IDENTIFICATION</scope>
</reference>
<evidence type="ECO:0000313" key="6">
    <source>
        <dbReference type="Ensembl" id="ENSMCSP00000018307.1"/>
    </source>
</evidence>
<evidence type="ECO:0000256" key="1">
    <source>
        <dbReference type="ARBA" id="ARBA00023157"/>
    </source>
</evidence>
<keyword evidence="7" id="KW-1185">Reference proteome</keyword>
<dbReference type="Proteomes" id="UP000694560">
    <property type="component" value="Unplaced"/>
</dbReference>
<comment type="caution">
    <text evidence="3">Lacks conserved residue(s) required for the propagation of feature annotation.</text>
</comment>